<evidence type="ECO:0000256" key="1">
    <source>
        <dbReference type="SAM" id="SignalP"/>
    </source>
</evidence>
<dbReference type="Pfam" id="PF11021">
    <property type="entry name" value="DUF2613"/>
    <property type="match status" value="1"/>
</dbReference>
<protein>
    <recommendedName>
        <fullName evidence="4">Small secreted protein</fullName>
    </recommendedName>
</protein>
<accession>A0A2U3NCZ0</accession>
<evidence type="ECO:0008006" key="4">
    <source>
        <dbReference type="Google" id="ProtNLM"/>
    </source>
</evidence>
<feature type="chain" id="PRO_5038818782" description="Small secreted protein" evidence="1">
    <location>
        <begin position="23"/>
        <end position="68"/>
    </location>
</feature>
<dbReference type="RefSeq" id="WP_077100000.1">
    <property type="nucleotide sequence ID" value="NZ_LT717700.1"/>
</dbReference>
<keyword evidence="1" id="KW-0732">Signal</keyword>
<sequence>MAGFSLAAAASIAVGLSLGAAATVGVTLAIDDHRQVPSQTAPAVRIPAGPYLVDYGSRCWHGHCVPWP</sequence>
<evidence type="ECO:0000313" key="2">
    <source>
        <dbReference type="EMBL" id="SPM29375.1"/>
    </source>
</evidence>
<feature type="signal peptide" evidence="1">
    <location>
        <begin position="1"/>
        <end position="22"/>
    </location>
</feature>
<organism evidence="2 3">
    <name type="scientific">Mycobacterium terramassiliense</name>
    <dbReference type="NCBI Taxonomy" id="1841859"/>
    <lineage>
        <taxon>Bacteria</taxon>
        <taxon>Bacillati</taxon>
        <taxon>Actinomycetota</taxon>
        <taxon>Actinomycetes</taxon>
        <taxon>Mycobacteriales</taxon>
        <taxon>Mycobacteriaceae</taxon>
        <taxon>Mycobacterium</taxon>
    </lineage>
</organism>
<name>A0A2U3NCZ0_9MYCO</name>
<gene>
    <name evidence="2" type="ORF">MTAB308_2867</name>
</gene>
<keyword evidence="3" id="KW-1185">Reference proteome</keyword>
<reference evidence="2 3" key="1">
    <citation type="submission" date="2017-01" db="EMBL/GenBank/DDBJ databases">
        <authorList>
            <consortium name="Urmite Genomes"/>
        </authorList>
    </citation>
    <scope>NUCLEOTIDE SEQUENCE [LARGE SCALE GENOMIC DNA]</scope>
    <source>
        <strain evidence="2 3">AB308</strain>
    </source>
</reference>
<dbReference type="InterPro" id="IPR022566">
    <property type="entry name" value="DUF2613"/>
</dbReference>
<dbReference type="Proteomes" id="UP000241595">
    <property type="component" value="Unassembled WGS sequence"/>
</dbReference>
<dbReference type="STRING" id="1841859.GCA_900157385_02865"/>
<proteinExistence type="predicted"/>
<dbReference type="AlphaFoldDB" id="A0A2U3NCZ0"/>
<dbReference type="EMBL" id="FTRV01000012">
    <property type="protein sequence ID" value="SPM29375.1"/>
    <property type="molecule type" value="Genomic_DNA"/>
</dbReference>
<dbReference type="OrthoDB" id="4753435at2"/>
<evidence type="ECO:0000313" key="3">
    <source>
        <dbReference type="Proteomes" id="UP000241595"/>
    </source>
</evidence>